<reference evidence="6 7" key="1">
    <citation type="submission" date="2018-11" db="EMBL/GenBank/DDBJ databases">
        <title>Deinococcus shelandsis sp. nov., isolated from South Shetland Islands soil of Antarctica.</title>
        <authorList>
            <person name="Tian J."/>
        </authorList>
    </citation>
    <scope>NUCLEOTIDE SEQUENCE [LARGE SCALE GENOMIC DNA]</scope>
    <source>
        <strain evidence="6 7">S14-83T</strain>
    </source>
</reference>
<feature type="transmembrane region" description="Helical" evidence="4">
    <location>
        <begin position="122"/>
        <end position="149"/>
    </location>
</feature>
<dbReference type="KEGG" id="dph:EHF33_07385"/>
<evidence type="ECO:0000256" key="3">
    <source>
        <dbReference type="ARBA" id="ARBA00023012"/>
    </source>
</evidence>
<feature type="transmembrane region" description="Helical" evidence="4">
    <location>
        <begin position="25"/>
        <end position="48"/>
    </location>
</feature>
<dbReference type="Pfam" id="PF02518">
    <property type="entry name" value="HATPase_c"/>
    <property type="match status" value="1"/>
</dbReference>
<protein>
    <submittedName>
        <fullName evidence="6">Histidine kinase</fullName>
    </submittedName>
</protein>
<organism evidence="6 7">
    <name type="scientific">Deinococcus psychrotolerans</name>
    <dbReference type="NCBI Taxonomy" id="2489213"/>
    <lineage>
        <taxon>Bacteria</taxon>
        <taxon>Thermotogati</taxon>
        <taxon>Deinococcota</taxon>
        <taxon>Deinococci</taxon>
        <taxon>Deinococcales</taxon>
        <taxon>Deinococcaceae</taxon>
        <taxon>Deinococcus</taxon>
    </lineage>
</organism>
<gene>
    <name evidence="6" type="ORF">EHF33_07385</name>
</gene>
<evidence type="ECO:0000256" key="4">
    <source>
        <dbReference type="SAM" id="Phobius"/>
    </source>
</evidence>
<dbReference type="PANTHER" id="PTHR24421:SF61">
    <property type="entry name" value="OXYGEN SENSOR HISTIDINE KINASE NREB"/>
    <property type="match status" value="1"/>
</dbReference>
<dbReference type="Pfam" id="PF13796">
    <property type="entry name" value="Sensor"/>
    <property type="match status" value="1"/>
</dbReference>
<evidence type="ECO:0000256" key="1">
    <source>
        <dbReference type="ARBA" id="ARBA00022679"/>
    </source>
</evidence>
<keyword evidence="7" id="KW-1185">Reference proteome</keyword>
<evidence type="ECO:0000313" key="6">
    <source>
        <dbReference type="EMBL" id="AZI42588.1"/>
    </source>
</evidence>
<dbReference type="InterPro" id="IPR003594">
    <property type="entry name" value="HATPase_dom"/>
</dbReference>
<evidence type="ECO:0000259" key="5">
    <source>
        <dbReference type="SMART" id="SM00387"/>
    </source>
</evidence>
<keyword evidence="2 6" id="KW-0418">Kinase</keyword>
<dbReference type="EMBL" id="CP034183">
    <property type="protein sequence ID" value="AZI42588.1"/>
    <property type="molecule type" value="Genomic_DNA"/>
</dbReference>
<feature type="transmembrane region" description="Helical" evidence="4">
    <location>
        <begin position="169"/>
        <end position="194"/>
    </location>
</feature>
<dbReference type="AlphaFoldDB" id="A0A3G8YBA9"/>
<dbReference type="SUPFAM" id="SSF55874">
    <property type="entry name" value="ATPase domain of HSP90 chaperone/DNA topoisomerase II/histidine kinase"/>
    <property type="match status" value="1"/>
</dbReference>
<proteinExistence type="predicted"/>
<keyword evidence="4" id="KW-0812">Transmembrane</keyword>
<dbReference type="Gene3D" id="3.30.565.10">
    <property type="entry name" value="Histidine kinase-like ATPase, C-terminal domain"/>
    <property type="match status" value="1"/>
</dbReference>
<keyword evidence="4" id="KW-1133">Transmembrane helix</keyword>
<keyword evidence="4" id="KW-0472">Membrane</keyword>
<feature type="transmembrane region" description="Helical" evidence="4">
    <location>
        <begin position="54"/>
        <end position="74"/>
    </location>
</feature>
<dbReference type="InterPro" id="IPR050482">
    <property type="entry name" value="Sensor_HK_TwoCompSys"/>
</dbReference>
<dbReference type="GO" id="GO:0016020">
    <property type="term" value="C:membrane"/>
    <property type="evidence" value="ECO:0007669"/>
    <property type="project" value="InterPro"/>
</dbReference>
<dbReference type="InterPro" id="IPR025828">
    <property type="entry name" value="Put_sensor_dom"/>
</dbReference>
<accession>A0A3G8YBA9</accession>
<feature type="domain" description="Histidine kinase/HSP90-like ATPase" evidence="5">
    <location>
        <begin position="464"/>
        <end position="560"/>
    </location>
</feature>
<dbReference type="CDD" id="cd16917">
    <property type="entry name" value="HATPase_UhpB-NarQ-NarX-like"/>
    <property type="match status" value="1"/>
</dbReference>
<dbReference type="GO" id="GO:0000155">
    <property type="term" value="F:phosphorelay sensor kinase activity"/>
    <property type="evidence" value="ECO:0007669"/>
    <property type="project" value="InterPro"/>
</dbReference>
<dbReference type="SMART" id="SM00387">
    <property type="entry name" value="HATPase_c"/>
    <property type="match status" value="1"/>
</dbReference>
<sequence>MISSAAPPRGGYFAELTAASTYRHLLYFALAALLSVVMATALVTAVVGAALSPLLLGVPLLLLGGWTLGGLAQLDRVLGAALLGVNLSRPAAVRPKGWWPWLRCRLTEANTYKILLYSVAKLLFMALGGVWLLLTLAGGLGLVVVPFLLSTFPQLHVPVVLGAQAYTLGGASGVLLSLIGFFVVMLGISGLNLLTRAWLLISYGLLTEYGENASAVREVAALREGAATVAFAGSLEETLTSLLRLSMPATTAQSAHITVGPLKLSEGAALLPAFLGTNTDSDNANAEYGRDTLQRTGDLHVLSLALAPRGEVLGRLQAVYSTSPSTREMQFWAAVSDQAASAAHTARLIDQAQTQGSEQERARLARELHDSVAQALYGVSLSTRTARALLEKNPAKAAESLDFALSLADGASAEMKALLFALRPDALEEGGLVPALTRLAEMLRLRYQLQVHLEAPTEPPLSINIKGTLYRVAQEATHNAVKHARAEQLSLSLLLSGPANDTWTLEVRDNGVGFDVAQTRAGSLGLKSMRERAALIGAALTLNSAPNQGTRLTLQVRALPVQALEARAPQVKA</sequence>
<evidence type="ECO:0000256" key="2">
    <source>
        <dbReference type="ARBA" id="ARBA00022777"/>
    </source>
</evidence>
<dbReference type="InterPro" id="IPR036890">
    <property type="entry name" value="HATPase_C_sf"/>
</dbReference>
<name>A0A3G8YBA9_9DEIO</name>
<dbReference type="Gene3D" id="1.20.5.1930">
    <property type="match status" value="1"/>
</dbReference>
<dbReference type="RefSeq" id="WP_124869473.1">
    <property type="nucleotide sequence ID" value="NZ_CP034183.1"/>
</dbReference>
<keyword evidence="3" id="KW-0902">Two-component regulatory system</keyword>
<dbReference type="InterPro" id="IPR011712">
    <property type="entry name" value="Sig_transdc_His_kin_sub3_dim/P"/>
</dbReference>
<dbReference type="OrthoDB" id="9795828at2"/>
<dbReference type="Proteomes" id="UP000276417">
    <property type="component" value="Chromosome 1"/>
</dbReference>
<keyword evidence="1" id="KW-0808">Transferase</keyword>
<dbReference type="Pfam" id="PF07730">
    <property type="entry name" value="HisKA_3"/>
    <property type="match status" value="1"/>
</dbReference>
<evidence type="ECO:0000313" key="7">
    <source>
        <dbReference type="Proteomes" id="UP000276417"/>
    </source>
</evidence>
<dbReference type="PANTHER" id="PTHR24421">
    <property type="entry name" value="NITRATE/NITRITE SENSOR PROTEIN NARX-RELATED"/>
    <property type="match status" value="1"/>
</dbReference>
<dbReference type="GO" id="GO:0046983">
    <property type="term" value="F:protein dimerization activity"/>
    <property type="evidence" value="ECO:0007669"/>
    <property type="project" value="InterPro"/>
</dbReference>